<organism evidence="9 10">
    <name type="scientific">Vibrio caribbeanicus ATCC BAA-2122</name>
    <dbReference type="NCBI Taxonomy" id="796620"/>
    <lineage>
        <taxon>Bacteria</taxon>
        <taxon>Pseudomonadati</taxon>
        <taxon>Pseudomonadota</taxon>
        <taxon>Gammaproteobacteria</taxon>
        <taxon>Vibrionales</taxon>
        <taxon>Vibrionaceae</taxon>
        <taxon>Vibrio</taxon>
    </lineage>
</organism>
<dbReference type="Pfam" id="PF02028">
    <property type="entry name" value="BCCT"/>
    <property type="match status" value="1"/>
</dbReference>
<feature type="transmembrane region" description="Helical" evidence="8">
    <location>
        <begin position="71"/>
        <end position="91"/>
    </location>
</feature>
<evidence type="ECO:0000256" key="1">
    <source>
        <dbReference type="ARBA" id="ARBA00004651"/>
    </source>
</evidence>
<dbReference type="InterPro" id="IPR000060">
    <property type="entry name" value="BCCT_transptr"/>
</dbReference>
<comment type="similarity">
    <text evidence="2">Belongs to the BCCT transporter (TC 2.A.15) family.</text>
</comment>
<keyword evidence="5 8" id="KW-0812">Transmembrane</keyword>
<evidence type="ECO:0000313" key="9">
    <source>
        <dbReference type="EMBL" id="EFP95640.1"/>
    </source>
</evidence>
<comment type="subcellular location">
    <subcellularLocation>
        <location evidence="1">Cell membrane</location>
        <topology evidence="1">Multi-pass membrane protein</topology>
    </subcellularLocation>
</comment>
<reference evidence="9 10" key="1">
    <citation type="journal article" date="2012" name="Int. J. Syst. Evol. Microbiol.">
        <title>Vibrio caribbeanicus sp. nov., isolated from the marine sponge Scleritoderma cyanea.</title>
        <authorList>
            <person name="Hoffmann M."/>
            <person name="Monday S.R."/>
            <person name="Allard M.W."/>
            <person name="Strain E.A."/>
            <person name="Whittaker P."/>
            <person name="Naum M."/>
            <person name="McCarthy P.J."/>
            <person name="Lopez J.V."/>
            <person name="Fischer M."/>
            <person name="Brown E.W."/>
        </authorList>
    </citation>
    <scope>NUCLEOTIDE SEQUENCE [LARGE SCALE GENOMIC DNA]</scope>
    <source>
        <strain evidence="9 10">ATCC BAA-2122</strain>
    </source>
</reference>
<proteinExistence type="inferred from homology"/>
<comment type="caution">
    <text evidence="9">The sequence shown here is derived from an EMBL/GenBank/DDBJ whole genome shotgun (WGS) entry which is preliminary data.</text>
</comment>
<keyword evidence="4" id="KW-1003">Cell membrane</keyword>
<name>E3BN14_9VIBR</name>
<dbReference type="RefSeq" id="WP_009602524.1">
    <property type="nucleotide sequence ID" value="NZ_AEIU01000091.1"/>
</dbReference>
<feature type="transmembrane region" description="Helical" evidence="8">
    <location>
        <begin position="208"/>
        <end position="232"/>
    </location>
</feature>
<keyword evidence="3" id="KW-0813">Transport</keyword>
<feature type="transmembrane region" description="Helical" evidence="8">
    <location>
        <begin position="111"/>
        <end position="132"/>
    </location>
</feature>
<dbReference type="NCBIfam" id="TIGR00842">
    <property type="entry name" value="bcct"/>
    <property type="match status" value="1"/>
</dbReference>
<dbReference type="PANTHER" id="PTHR30047:SF7">
    <property type="entry name" value="HIGH-AFFINITY CHOLINE TRANSPORT PROTEIN"/>
    <property type="match status" value="1"/>
</dbReference>
<feature type="transmembrane region" description="Helical" evidence="8">
    <location>
        <begin position="167"/>
        <end position="187"/>
    </location>
</feature>
<feature type="transmembrane region" description="Helical" evidence="8">
    <location>
        <begin position="426"/>
        <end position="446"/>
    </location>
</feature>
<dbReference type="OrthoDB" id="9775735at2"/>
<evidence type="ECO:0000256" key="3">
    <source>
        <dbReference type="ARBA" id="ARBA00022448"/>
    </source>
</evidence>
<evidence type="ECO:0000256" key="7">
    <source>
        <dbReference type="ARBA" id="ARBA00023136"/>
    </source>
</evidence>
<feature type="transmembrane region" description="Helical" evidence="8">
    <location>
        <begin position="33"/>
        <end position="51"/>
    </location>
</feature>
<feature type="transmembrane region" description="Helical" evidence="8">
    <location>
        <begin position="467"/>
        <end position="485"/>
    </location>
</feature>
<dbReference type="PANTHER" id="PTHR30047">
    <property type="entry name" value="HIGH-AFFINITY CHOLINE TRANSPORT PROTEIN-RELATED"/>
    <property type="match status" value="1"/>
</dbReference>
<evidence type="ECO:0000256" key="6">
    <source>
        <dbReference type="ARBA" id="ARBA00022989"/>
    </source>
</evidence>
<dbReference type="InterPro" id="IPR018093">
    <property type="entry name" value="BCCT_CS"/>
</dbReference>
<evidence type="ECO:0000313" key="10">
    <source>
        <dbReference type="Proteomes" id="UP000002943"/>
    </source>
</evidence>
<feature type="transmembrane region" description="Helical" evidence="8">
    <location>
        <begin position="252"/>
        <end position="271"/>
    </location>
</feature>
<protein>
    <recommendedName>
        <fullName evidence="11">Transporter, BCCT family protein</fullName>
    </recommendedName>
</protein>
<dbReference type="eggNOG" id="COG1292">
    <property type="taxonomic scope" value="Bacteria"/>
</dbReference>
<keyword evidence="7 8" id="KW-0472">Membrane</keyword>
<accession>E3BN14</accession>
<feature type="transmembrane region" description="Helical" evidence="8">
    <location>
        <begin position="369"/>
        <end position="392"/>
    </location>
</feature>
<feature type="transmembrane region" description="Helical" evidence="8">
    <location>
        <begin position="491"/>
        <end position="515"/>
    </location>
</feature>
<evidence type="ECO:0000256" key="2">
    <source>
        <dbReference type="ARBA" id="ARBA00005658"/>
    </source>
</evidence>
<dbReference type="PROSITE" id="PS01303">
    <property type="entry name" value="BCCT"/>
    <property type="match status" value="1"/>
</dbReference>
<keyword evidence="10" id="KW-1185">Reference proteome</keyword>
<dbReference type="Proteomes" id="UP000002943">
    <property type="component" value="Unassembled WGS sequence"/>
</dbReference>
<evidence type="ECO:0000256" key="4">
    <source>
        <dbReference type="ARBA" id="ARBA00022475"/>
    </source>
</evidence>
<evidence type="ECO:0000256" key="5">
    <source>
        <dbReference type="ARBA" id="ARBA00022692"/>
    </source>
</evidence>
<dbReference type="GO" id="GO:0005886">
    <property type="term" value="C:plasma membrane"/>
    <property type="evidence" value="ECO:0007669"/>
    <property type="project" value="UniProtKB-SubCell"/>
</dbReference>
<feature type="transmembrane region" description="Helical" evidence="8">
    <location>
        <begin position="339"/>
        <end position="357"/>
    </location>
</feature>
<keyword evidence="6 8" id="KW-1133">Transmembrane helix</keyword>
<gene>
    <name evidence="9" type="ORF">VIBC2010_11141</name>
</gene>
<dbReference type="GO" id="GO:0022857">
    <property type="term" value="F:transmembrane transporter activity"/>
    <property type="evidence" value="ECO:0007669"/>
    <property type="project" value="InterPro"/>
</dbReference>
<dbReference type="AlphaFoldDB" id="E3BN14"/>
<feature type="transmembrane region" description="Helical" evidence="8">
    <location>
        <begin position="283"/>
        <end position="301"/>
    </location>
</feature>
<evidence type="ECO:0008006" key="11">
    <source>
        <dbReference type="Google" id="ProtNLM"/>
    </source>
</evidence>
<sequence>MDNSKKKYSIETTDYQVGQDNVQKWGFDIHNPVFGISAGLILLCLSALLIIEPHTAREALNTVKGSIISQFDGFFMWSANLFVVFVALLMLSPLGKVRIGGKDATKEHSTLSWLAMLFAAGMGIGLLFWSVAEPTAYYTDWFGTPLNVEPYTEEAKSLAMGATMFHWGVHGWAIYAIVALSLAFFTFNKGLPLSLRSSFYPLVGDRAWGWLGHVIDILAVLSTLFGLATSLGLGAQQATSGINHVFGINGGLNLQIMVIIGVTMVAIFSVIRGIDGGVKVLSNINMFMAFALLAFVIIINFQEVIPSLWDTSIAYASHILPLSFPYGRDDSSWMQGWTVFYWAWWVSWSPFVGMFIARVSKGRTVREFLFAVIVVPTLVTLVWMSVFGGIALSQVINGIGELGKNGLGDISITLFHVYDAMPYSEIISVISIALILIFFITSSDSGSLVIDSITAGGKIDAPIPQRIFWACIEGAIAAVMLWIGGKEALQALQSGVVATGLPFTVILLVMCVSLIKGLRSELPEYQHSTKYHPSLR</sequence>
<dbReference type="EMBL" id="AEIU01000091">
    <property type="protein sequence ID" value="EFP95640.1"/>
    <property type="molecule type" value="Genomic_DNA"/>
</dbReference>
<evidence type="ECO:0000256" key="8">
    <source>
        <dbReference type="SAM" id="Phobius"/>
    </source>
</evidence>